<sequence>MLLVKNINQYALIFVYNHLFSSKQKKEGMILPAANIAWINFTCYVFHIILNGFRTTFKRFCIDVDDFDIITTAVTVATTVTADVTITIAIATARHGEMKALKCDENGNAFIYDWFFTTKTTINFQLK</sequence>
<keyword evidence="1" id="KW-0472">Membrane</keyword>
<name>A0A815VE39_ADIRI</name>
<gene>
    <name evidence="2" type="ORF">EDS130_LOCUS44278</name>
</gene>
<feature type="transmembrane region" description="Helical" evidence="1">
    <location>
        <begin position="29"/>
        <end position="50"/>
    </location>
</feature>
<reference evidence="2" key="1">
    <citation type="submission" date="2021-02" db="EMBL/GenBank/DDBJ databases">
        <authorList>
            <person name="Nowell W R."/>
        </authorList>
    </citation>
    <scope>NUCLEOTIDE SEQUENCE</scope>
</reference>
<dbReference type="EMBL" id="CAJNOJ010000830">
    <property type="protein sequence ID" value="CAF1526990.1"/>
    <property type="molecule type" value="Genomic_DNA"/>
</dbReference>
<proteinExistence type="predicted"/>
<organism evidence="2 3">
    <name type="scientific">Adineta ricciae</name>
    <name type="common">Rotifer</name>
    <dbReference type="NCBI Taxonomy" id="249248"/>
    <lineage>
        <taxon>Eukaryota</taxon>
        <taxon>Metazoa</taxon>
        <taxon>Spiralia</taxon>
        <taxon>Gnathifera</taxon>
        <taxon>Rotifera</taxon>
        <taxon>Eurotatoria</taxon>
        <taxon>Bdelloidea</taxon>
        <taxon>Adinetida</taxon>
        <taxon>Adinetidae</taxon>
        <taxon>Adineta</taxon>
    </lineage>
</organism>
<keyword evidence="1" id="KW-0812">Transmembrane</keyword>
<dbReference type="Proteomes" id="UP000663852">
    <property type="component" value="Unassembled WGS sequence"/>
</dbReference>
<evidence type="ECO:0000313" key="2">
    <source>
        <dbReference type="EMBL" id="CAF1526990.1"/>
    </source>
</evidence>
<comment type="caution">
    <text evidence="2">The sequence shown here is derived from an EMBL/GenBank/DDBJ whole genome shotgun (WGS) entry which is preliminary data.</text>
</comment>
<accession>A0A815VE39</accession>
<dbReference type="AlphaFoldDB" id="A0A815VE39"/>
<evidence type="ECO:0000256" key="1">
    <source>
        <dbReference type="SAM" id="Phobius"/>
    </source>
</evidence>
<protein>
    <submittedName>
        <fullName evidence="2">Uncharacterized protein</fullName>
    </submittedName>
</protein>
<keyword evidence="1" id="KW-1133">Transmembrane helix</keyword>
<evidence type="ECO:0000313" key="3">
    <source>
        <dbReference type="Proteomes" id="UP000663852"/>
    </source>
</evidence>